<reference evidence="2" key="1">
    <citation type="submission" date="2014-12" db="EMBL/GenBank/DDBJ databases">
        <title>Insight into the proteome of Arion vulgaris.</title>
        <authorList>
            <person name="Aradska J."/>
            <person name="Bulat T."/>
            <person name="Smidak R."/>
            <person name="Sarate P."/>
            <person name="Gangsoo J."/>
            <person name="Sialana F."/>
            <person name="Bilban M."/>
            <person name="Lubec G."/>
        </authorList>
    </citation>
    <scope>NUCLEOTIDE SEQUENCE</scope>
    <source>
        <tissue evidence="2">Skin</tissue>
    </source>
</reference>
<evidence type="ECO:0000313" key="2">
    <source>
        <dbReference type="EMBL" id="CEK58615.1"/>
    </source>
</evidence>
<dbReference type="PANTHER" id="PTHR21074:SF0">
    <property type="entry name" value="IQ AND UBIQUITIN-LIKE DOMAIN-CONTAINING PROTEIN"/>
    <property type="match status" value="1"/>
</dbReference>
<dbReference type="GO" id="GO:0030317">
    <property type="term" value="P:flagellated sperm motility"/>
    <property type="evidence" value="ECO:0007669"/>
    <property type="project" value="TreeGrafter"/>
</dbReference>
<feature type="domain" description="IQ motif and ubiquitin-like" evidence="1">
    <location>
        <begin position="151"/>
        <end position="288"/>
    </location>
</feature>
<dbReference type="InterPro" id="IPR057887">
    <property type="entry name" value="IQUB_helical"/>
</dbReference>
<name>A0A0B6YSZ7_9EUPU</name>
<dbReference type="PANTHER" id="PTHR21074">
    <property type="entry name" value="IQ AND UBIQUITIN-LIKE DOMAIN-CONTAINING PROTEIN"/>
    <property type="match status" value="1"/>
</dbReference>
<dbReference type="EMBL" id="HACG01011750">
    <property type="protein sequence ID" value="CEK58615.1"/>
    <property type="molecule type" value="Transcribed_RNA"/>
</dbReference>
<dbReference type="GO" id="GO:0031514">
    <property type="term" value="C:motile cilium"/>
    <property type="evidence" value="ECO:0007669"/>
    <property type="project" value="TreeGrafter"/>
</dbReference>
<protein>
    <recommendedName>
        <fullName evidence="1">IQ motif and ubiquitin-like domain-containing protein</fullName>
    </recommendedName>
</protein>
<sequence>MTGIGVYVSNMEDKLLCPGDYCTADEYWAMILSNVIILQKNFRRWLAKRYVKQLKEDKEKRLEWERLEEVRKKKEKEERIQREYARRINPKTKADFERLLHCLEKWRKEEMERIDSTLTGAERKAAMCMLLDQETELLSAIERHKNEANYDNRSTRIMSFLEKAAAPKVWQAHDGKLTYMDTPFTIRAKELRDIYNSINMKYLTQDERLDVLLTLKHTVKEHDCKLTQEIMELIDREADLLMRGVKESNLTGLRKRICTLFLQYIKTPTFNPEAAKFLKVPQDSEALRKNINYCHSCGCYLPSTDFFITTNSRNAGRCRRCQRIENEGRQREDHTYYRVMLKALHKSEEAMQDDSTLCYLLQENDLRYLVENIWSNQSVLSAWNDPYDLVLCRWNKHQEWSPWNSILLTHDEAEAHKKLFSLEEGYGHVFIHKVTQKHNFARNYFSRLPSMAEALRKTIESRDAKSAGGASVVGHAAPKVQKV</sequence>
<dbReference type="InterPro" id="IPR037695">
    <property type="entry name" value="IQUB"/>
</dbReference>
<proteinExistence type="predicted"/>
<evidence type="ECO:0000259" key="1">
    <source>
        <dbReference type="Pfam" id="PF25805"/>
    </source>
</evidence>
<dbReference type="Pfam" id="PF25805">
    <property type="entry name" value="IQUB"/>
    <property type="match status" value="1"/>
</dbReference>
<dbReference type="GO" id="GO:0060271">
    <property type="term" value="P:cilium assembly"/>
    <property type="evidence" value="ECO:0007669"/>
    <property type="project" value="TreeGrafter"/>
</dbReference>
<dbReference type="AlphaFoldDB" id="A0A0B6YSZ7"/>
<accession>A0A0B6YSZ7</accession>
<dbReference type="GO" id="GO:0001669">
    <property type="term" value="C:acrosomal vesicle"/>
    <property type="evidence" value="ECO:0007669"/>
    <property type="project" value="TreeGrafter"/>
</dbReference>
<organism evidence="2">
    <name type="scientific">Arion vulgaris</name>
    <dbReference type="NCBI Taxonomy" id="1028688"/>
    <lineage>
        <taxon>Eukaryota</taxon>
        <taxon>Metazoa</taxon>
        <taxon>Spiralia</taxon>
        <taxon>Lophotrochozoa</taxon>
        <taxon>Mollusca</taxon>
        <taxon>Gastropoda</taxon>
        <taxon>Heterobranchia</taxon>
        <taxon>Euthyneura</taxon>
        <taxon>Panpulmonata</taxon>
        <taxon>Eupulmonata</taxon>
        <taxon>Stylommatophora</taxon>
        <taxon>Helicina</taxon>
        <taxon>Arionoidea</taxon>
        <taxon>Arionidae</taxon>
        <taxon>Arion</taxon>
    </lineage>
</organism>
<gene>
    <name evidence="2" type="primary">ORF33645</name>
</gene>